<evidence type="ECO:0000313" key="3">
    <source>
        <dbReference type="Proteomes" id="UP000663866"/>
    </source>
</evidence>
<gene>
    <name evidence="2" type="ORF">OVN521_LOCUS10075</name>
</gene>
<feature type="compositionally biased region" description="Low complexity" evidence="1">
    <location>
        <begin position="14"/>
        <end position="24"/>
    </location>
</feature>
<reference evidence="2" key="1">
    <citation type="submission" date="2021-02" db="EMBL/GenBank/DDBJ databases">
        <authorList>
            <person name="Nowell W R."/>
        </authorList>
    </citation>
    <scope>NUCLEOTIDE SEQUENCE</scope>
</reference>
<evidence type="ECO:0000313" key="2">
    <source>
        <dbReference type="EMBL" id="CAF3911698.1"/>
    </source>
</evidence>
<sequence>MIVASQRENDMHRSSMSKLSPDISSSSPFHLFRNKISNENIQFQYAPETSSFETLPQTRVHHEIKHKPESLWRTKLTMKTLLSMANRDEAQALKDKKPIDYHMFLSNKFNKNSLLQYDDHIDKKFIAHTKPTIEQQYNEQENRKLYTRLLNTMGLRKPVAIKQSEQIPIKIKRRTKTKPAANVPKNIVLSSHDSTPCLTHDEFEKPVLINYQAVPISVLNKCINFDIPAGVSSTMSTHTNTNVSRSKEIDEKISSLAESFHSTTDSMNRLQQTCANLLLDSTKHYQLDVLNRLDTIEKQVEDFKKN</sequence>
<accession>A0A819I6Q3</accession>
<proteinExistence type="predicted"/>
<dbReference type="AlphaFoldDB" id="A0A819I6Q3"/>
<dbReference type="EMBL" id="CAJOBG010001267">
    <property type="protein sequence ID" value="CAF3911698.1"/>
    <property type="molecule type" value="Genomic_DNA"/>
</dbReference>
<protein>
    <submittedName>
        <fullName evidence="2">Uncharacterized protein</fullName>
    </submittedName>
</protein>
<evidence type="ECO:0000256" key="1">
    <source>
        <dbReference type="SAM" id="MobiDB-lite"/>
    </source>
</evidence>
<name>A0A819I6Q3_9BILA</name>
<feature type="region of interest" description="Disordered" evidence="1">
    <location>
        <begin position="1"/>
        <end position="24"/>
    </location>
</feature>
<keyword evidence="3" id="KW-1185">Reference proteome</keyword>
<dbReference type="Proteomes" id="UP000663866">
    <property type="component" value="Unassembled WGS sequence"/>
</dbReference>
<comment type="caution">
    <text evidence="2">The sequence shown here is derived from an EMBL/GenBank/DDBJ whole genome shotgun (WGS) entry which is preliminary data.</text>
</comment>
<organism evidence="2 3">
    <name type="scientific">Rotaria magnacalcarata</name>
    <dbReference type="NCBI Taxonomy" id="392030"/>
    <lineage>
        <taxon>Eukaryota</taxon>
        <taxon>Metazoa</taxon>
        <taxon>Spiralia</taxon>
        <taxon>Gnathifera</taxon>
        <taxon>Rotifera</taxon>
        <taxon>Eurotatoria</taxon>
        <taxon>Bdelloidea</taxon>
        <taxon>Philodinida</taxon>
        <taxon>Philodinidae</taxon>
        <taxon>Rotaria</taxon>
    </lineage>
</organism>